<comment type="function">
    <text evidence="4">Bifunctional enzyme that catalyzes the enolization of 2,3-diketo-5-methylthiopentyl-1-phosphate (DK-MTP-1-P) into the intermediate 2-hydroxy-3-keto-5-methylthiopentenyl-1-phosphate (HK-MTPenyl-1-P), which is then dephosphorylated to form the acireductone 1,2-dihydroxy-3-keto-5-methylthiopentene (DHK-MTPene).</text>
</comment>
<comment type="caution">
    <text evidence="6">The sequence shown here is derived from an EMBL/GenBank/DDBJ whole genome shotgun (WGS) entry which is preliminary data.</text>
</comment>
<accession>A0A1F6GRU1</accession>
<comment type="pathway">
    <text evidence="4">Amino-acid biosynthesis; L-methionine biosynthesis via salvage pathway; L-methionine from S-methyl-5-thio-alpha-D-ribose 1-phosphate: step 3/6.</text>
</comment>
<evidence type="ECO:0000256" key="4">
    <source>
        <dbReference type="HAMAP-Rule" id="MF_01681"/>
    </source>
</evidence>
<dbReference type="SFLD" id="SFLDG01129">
    <property type="entry name" value="C1.5:_HAD__Beta-PGM__Phosphata"/>
    <property type="match status" value="1"/>
</dbReference>
<dbReference type="SFLD" id="SFLDF00044">
    <property type="entry name" value="enolase-phosphatase"/>
    <property type="match status" value="1"/>
</dbReference>
<dbReference type="Proteomes" id="UP000177583">
    <property type="component" value="Unassembled WGS sequence"/>
</dbReference>
<protein>
    <recommendedName>
        <fullName evidence="4">Enolase-phosphatase E1</fullName>
        <ecNumber evidence="4">3.1.3.77</ecNumber>
    </recommendedName>
    <alternativeName>
        <fullName evidence="4">2,3-diketo-5-methylthio-1-phosphopentane phosphatase</fullName>
    </alternativeName>
</protein>
<dbReference type="AlphaFoldDB" id="A0A1F6GRU1"/>
<dbReference type="EC" id="3.1.3.77" evidence="4"/>
<dbReference type="InterPro" id="IPR023214">
    <property type="entry name" value="HAD_sf"/>
</dbReference>
<dbReference type="NCBIfam" id="TIGR01549">
    <property type="entry name" value="HAD-SF-IA-v1"/>
    <property type="match status" value="1"/>
</dbReference>
<evidence type="ECO:0000313" key="7">
    <source>
        <dbReference type="Proteomes" id="UP000177583"/>
    </source>
</evidence>
<dbReference type="Gene3D" id="3.40.50.1000">
    <property type="entry name" value="HAD superfamily/HAD-like"/>
    <property type="match status" value="1"/>
</dbReference>
<evidence type="ECO:0000256" key="5">
    <source>
        <dbReference type="SAM" id="MobiDB-lite"/>
    </source>
</evidence>
<keyword evidence="4" id="KW-0460">Magnesium</keyword>
<keyword evidence="2 4" id="KW-0378">Hydrolase</keyword>
<dbReference type="UniPathway" id="UPA00904">
    <property type="reaction ID" value="UER00876"/>
</dbReference>
<reference evidence="6 7" key="1">
    <citation type="journal article" date="2016" name="Nat. Commun.">
        <title>Thousands of microbial genomes shed light on interconnected biogeochemical processes in an aquifer system.</title>
        <authorList>
            <person name="Anantharaman K."/>
            <person name="Brown C.T."/>
            <person name="Hug L.A."/>
            <person name="Sharon I."/>
            <person name="Castelle C.J."/>
            <person name="Probst A.J."/>
            <person name="Thomas B.C."/>
            <person name="Singh A."/>
            <person name="Wilkins M.J."/>
            <person name="Karaoz U."/>
            <person name="Brodie E.L."/>
            <person name="Williams K.H."/>
            <person name="Hubbard S.S."/>
            <person name="Banfield J.F."/>
        </authorList>
    </citation>
    <scope>NUCLEOTIDE SEQUENCE [LARGE SCALE GENOMIC DNA]</scope>
</reference>
<comment type="similarity">
    <text evidence="4">Belongs to the HAD-like hydrolase superfamily. MasA/MtnC family.</text>
</comment>
<keyword evidence="3 4" id="KW-0486">Methionine biosynthesis</keyword>
<name>A0A1F6GRU1_9PROT</name>
<dbReference type="EMBL" id="MFNF01000043">
    <property type="protein sequence ID" value="OGH00711.1"/>
    <property type="molecule type" value="Genomic_DNA"/>
</dbReference>
<dbReference type="PANTHER" id="PTHR20371:SF1">
    <property type="entry name" value="ENOLASE-PHOSPHATASE E1"/>
    <property type="match status" value="1"/>
</dbReference>
<dbReference type="Pfam" id="PF00702">
    <property type="entry name" value="Hydrolase"/>
    <property type="match status" value="1"/>
</dbReference>
<dbReference type="InterPro" id="IPR036412">
    <property type="entry name" value="HAD-like_sf"/>
</dbReference>
<dbReference type="CDD" id="cd01629">
    <property type="entry name" value="HAD_EP"/>
    <property type="match status" value="1"/>
</dbReference>
<comment type="pathway">
    <text evidence="4">Amino-acid biosynthesis; L-methionine biosynthesis via salvage pathway; L-methionine from S-methyl-5-thio-alpha-D-ribose 1-phosphate: step 4/6.</text>
</comment>
<keyword evidence="4" id="KW-0479">Metal-binding</keyword>
<dbReference type="PRINTS" id="PR00413">
    <property type="entry name" value="HADHALOGNASE"/>
</dbReference>
<comment type="subunit">
    <text evidence="4">Monomer.</text>
</comment>
<dbReference type="NCBIfam" id="TIGR01691">
    <property type="entry name" value="enolase-ppase"/>
    <property type="match status" value="1"/>
</dbReference>
<gene>
    <name evidence="4" type="primary">mtnC</name>
    <name evidence="6" type="ORF">A2557_03505</name>
</gene>
<dbReference type="GO" id="GO:0043874">
    <property type="term" value="F:acireductone synthase activity"/>
    <property type="evidence" value="ECO:0007669"/>
    <property type="project" value="UniProtKB-EC"/>
</dbReference>
<dbReference type="Gene3D" id="1.10.720.60">
    <property type="match status" value="1"/>
</dbReference>
<feature type="region of interest" description="Disordered" evidence="5">
    <location>
        <begin position="210"/>
        <end position="232"/>
    </location>
</feature>
<dbReference type="GO" id="GO:0043716">
    <property type="term" value="F:2-hydroxy-3-keto-5-methylthiopentenyl-1-phosphate phosphatase activity"/>
    <property type="evidence" value="ECO:0007669"/>
    <property type="project" value="UniProtKB-UniRule"/>
</dbReference>
<dbReference type="SUPFAM" id="SSF56784">
    <property type="entry name" value="HAD-like"/>
    <property type="match status" value="1"/>
</dbReference>
<dbReference type="GO" id="GO:0043715">
    <property type="term" value="F:2,3-diketo-5-methylthiopentyl-1-phosphate enolase activity"/>
    <property type="evidence" value="ECO:0007669"/>
    <property type="project" value="UniProtKB-UniRule"/>
</dbReference>
<evidence type="ECO:0000256" key="2">
    <source>
        <dbReference type="ARBA" id="ARBA00022801"/>
    </source>
</evidence>
<dbReference type="SFLD" id="SFLDS00003">
    <property type="entry name" value="Haloacid_Dehalogenase"/>
    <property type="match status" value="1"/>
</dbReference>
<comment type="catalytic activity">
    <reaction evidence="4">
        <text>5-methylsulfanyl-2,3-dioxopentyl phosphate + H2O = 1,2-dihydroxy-5-(methylsulfanyl)pent-1-en-3-one + phosphate</text>
        <dbReference type="Rhea" id="RHEA:21700"/>
        <dbReference type="ChEBI" id="CHEBI:15377"/>
        <dbReference type="ChEBI" id="CHEBI:43474"/>
        <dbReference type="ChEBI" id="CHEBI:49252"/>
        <dbReference type="ChEBI" id="CHEBI:58828"/>
        <dbReference type="EC" id="3.1.3.77"/>
    </reaction>
</comment>
<evidence type="ECO:0000256" key="1">
    <source>
        <dbReference type="ARBA" id="ARBA00022605"/>
    </source>
</evidence>
<evidence type="ECO:0000313" key="6">
    <source>
        <dbReference type="EMBL" id="OGH00711.1"/>
    </source>
</evidence>
<dbReference type="InterPro" id="IPR023943">
    <property type="entry name" value="Enolase-ppase_E1"/>
</dbReference>
<evidence type="ECO:0000256" key="3">
    <source>
        <dbReference type="ARBA" id="ARBA00023167"/>
    </source>
</evidence>
<proteinExistence type="inferred from homology"/>
<comment type="cofactor">
    <cofactor evidence="4">
        <name>Mg(2+)</name>
        <dbReference type="ChEBI" id="CHEBI:18420"/>
    </cofactor>
    <text evidence="4">Binds 1 Mg(2+) ion per subunit.</text>
</comment>
<dbReference type="GO" id="GO:0000287">
    <property type="term" value="F:magnesium ion binding"/>
    <property type="evidence" value="ECO:0007669"/>
    <property type="project" value="UniProtKB-UniRule"/>
</dbReference>
<dbReference type="InterPro" id="IPR006439">
    <property type="entry name" value="HAD-SF_hydro_IA"/>
</dbReference>
<dbReference type="GO" id="GO:0019509">
    <property type="term" value="P:L-methionine salvage from methylthioadenosine"/>
    <property type="evidence" value="ECO:0007669"/>
    <property type="project" value="UniProtKB-UniRule"/>
</dbReference>
<organism evidence="6 7">
    <name type="scientific">Candidatus Lambdaproteobacteria bacterium RIFOXYD2_FULL_56_26</name>
    <dbReference type="NCBI Taxonomy" id="1817773"/>
    <lineage>
        <taxon>Bacteria</taxon>
        <taxon>Pseudomonadati</taxon>
        <taxon>Pseudomonadota</taxon>
        <taxon>Candidatus Lambdaproteobacteria</taxon>
    </lineage>
</organism>
<sequence>MKVDYVLMDIEGTTSSLTFVHQVLFPYSLERMGAFLAAKGTEPQVSGLLEQLKAEVWPGQETQKNLTDLEKLLAEWAKADKKHPVLKALQGLVWEEGYKQGHLKGHVYPEVPGVLEGWKKEGLQLGIYSSGSVLAQKLLFGHSLAGDLTPLLSHHFDTAVGGKREVTSYQKIIEEIGFPAPQVLFLSDTKEELAAAQKAGFQVTQLFRTSPAQPEGPWPGVQEFGQISPSRS</sequence>
<dbReference type="SFLD" id="SFLDG01133">
    <property type="entry name" value="C1.5.4:_Enolase-phosphatase_Li"/>
    <property type="match status" value="1"/>
</dbReference>
<dbReference type="HAMAP" id="MF_01681">
    <property type="entry name" value="Salvage_MtnC"/>
    <property type="match status" value="1"/>
</dbReference>
<keyword evidence="1 4" id="KW-0028">Amino-acid biosynthesis</keyword>
<dbReference type="PANTHER" id="PTHR20371">
    <property type="entry name" value="ENOLASE-PHOSPHATASE E1"/>
    <property type="match status" value="1"/>
</dbReference>